<dbReference type="InterPro" id="IPR000262">
    <property type="entry name" value="FMN-dep_DH"/>
</dbReference>
<dbReference type="PANTHER" id="PTHR37574">
    <property type="entry name" value="LIPASE B"/>
    <property type="match status" value="1"/>
</dbReference>
<dbReference type="InterPro" id="IPR013785">
    <property type="entry name" value="Aldolase_TIM"/>
</dbReference>
<dbReference type="CDD" id="cd03332">
    <property type="entry name" value="LMO_FMN"/>
    <property type="match status" value="1"/>
</dbReference>
<keyword evidence="3" id="KW-0288">FMN</keyword>
<dbReference type="Gene3D" id="3.40.50.1820">
    <property type="entry name" value="alpha/beta hydrolase"/>
    <property type="match status" value="1"/>
</dbReference>
<keyword evidence="4" id="KW-0560">Oxidoreductase</keyword>
<dbReference type="InterPro" id="IPR008259">
    <property type="entry name" value="FMN_hydac_DH_AS"/>
</dbReference>
<evidence type="ECO:0000313" key="9">
    <source>
        <dbReference type="Proteomes" id="UP000034182"/>
    </source>
</evidence>
<name>A0A0G2EHY0_9PEZI</name>
<dbReference type="EMBL" id="LAQI01000077">
    <property type="protein sequence ID" value="KKY22442.1"/>
    <property type="molecule type" value="Genomic_DNA"/>
</dbReference>
<dbReference type="Pfam" id="PF01070">
    <property type="entry name" value="FMN_dh"/>
    <property type="match status" value="1"/>
</dbReference>
<dbReference type="Proteomes" id="UP000034182">
    <property type="component" value="Unassembled WGS sequence"/>
</dbReference>
<proteinExistence type="predicted"/>
<evidence type="ECO:0000256" key="2">
    <source>
        <dbReference type="ARBA" id="ARBA00022630"/>
    </source>
</evidence>
<dbReference type="InterPro" id="IPR037350">
    <property type="entry name" value="LMO_FMN"/>
</dbReference>
<dbReference type="PROSITE" id="PS51349">
    <property type="entry name" value="FMN_HYDROXY_ACID_DH_2"/>
    <property type="match status" value="1"/>
</dbReference>
<dbReference type="InterPro" id="IPR037396">
    <property type="entry name" value="FMN_HAD"/>
</dbReference>
<evidence type="ECO:0000313" key="8">
    <source>
        <dbReference type="EMBL" id="KKY22442.1"/>
    </source>
</evidence>
<keyword evidence="6" id="KW-0732">Signal</keyword>
<accession>A0A0G2EHY0</accession>
<evidence type="ECO:0000256" key="6">
    <source>
        <dbReference type="SAM" id="SignalP"/>
    </source>
</evidence>
<feature type="signal peptide" evidence="6">
    <location>
        <begin position="1"/>
        <end position="20"/>
    </location>
</feature>
<dbReference type="PANTHER" id="PTHR37574:SF1">
    <property type="entry name" value="LIPASE B"/>
    <property type="match status" value="1"/>
</dbReference>
<dbReference type="FunFam" id="3.20.20.70:FF:000132">
    <property type="entry name" value="FMN dependent dehydrogenase"/>
    <property type="match status" value="1"/>
</dbReference>
<dbReference type="PROSITE" id="PS00557">
    <property type="entry name" value="FMN_HYDROXY_ACID_DH_1"/>
    <property type="match status" value="1"/>
</dbReference>
<dbReference type="AlphaFoldDB" id="A0A0G2EHY0"/>
<sequence length="808" mass="87006">MRLFSACHIFSALLFHHATGIPVPIPATGLEPHAAVEELDKRQLLSGILGTLNGLTDPTAILSQLKLVHPASKPTSVEQAQDRLKQVYSATPTNIYKNIANQISTGLTTLTITEALGILPAGENSQTNNNPREPATPVYPRKSPSDAPYSLSEQQLRQAIYIPPSFTFGEKPPVIFVPGTGTYGGINFASNLRKLLTDVPYADPVWLNIPDALLRDAQTNAEYVAYAINYISGTSNAANVSVISWSQGGLDTQWAFTYWPSTRALVSDFVPVSADFHGTVLANAICLSAGCGTPGLGPCAPSVIQQQYTSRFVSTLRAAGGADAYVPTTSVFSGFLDEIVQPQSGPGASAFIGDERGVGTTNAETQVVCAGKGPAAGFYTHESMLVNPLTYELVVDALTHDGPGMIDRLDLDRNEIYFKGMMHNIFPAVTTDPNKLEAQAERDMNARSFRYIAGGAGERATMDANRAAFRTWKLIPRMLQPTTNRDMQIELFGERYETPLLFSPVGVQSIFHEDKETGVAEVAAQIGVPYVLSTAASSTIEDVAKANGPGGKRWFQLYWPHDDEVTVSLLNRARSNGYSALVVTLDTWAMAWRPWDLDQAYVPFVKGIGCEVAFSDPVFRRKFKESHGKEVEDDIIAAGREWVKICFSGVAHTWDHIELLKKNWDGPIILKGIQHPDDALKAVEVGVQGIIVSNHGGRQLDGAIGSLTMLAEIASAVGDKLTILFDSGVRTGVDVIKALSLGAKAVCIGRPWVYGLGISGKAGARDVMKGILADLDQSMGLAGIQNIAGCNGSVVRRVEYPGDRPSSN</sequence>
<dbReference type="SUPFAM" id="SSF51395">
    <property type="entry name" value="FMN-linked oxidoreductases"/>
    <property type="match status" value="1"/>
</dbReference>
<dbReference type="Gene3D" id="3.20.20.70">
    <property type="entry name" value="Aldolase class I"/>
    <property type="match status" value="1"/>
</dbReference>
<feature type="domain" description="FMN hydroxy acid dehydrogenase" evidence="7">
    <location>
        <begin position="425"/>
        <end position="800"/>
    </location>
</feature>
<evidence type="ECO:0000256" key="3">
    <source>
        <dbReference type="ARBA" id="ARBA00022643"/>
    </source>
</evidence>
<reference evidence="8 9" key="1">
    <citation type="submission" date="2015-03" db="EMBL/GenBank/DDBJ databases">
        <authorList>
            <person name="Morales-Cruz A."/>
            <person name="Amrine K.C."/>
            <person name="Cantu D."/>
        </authorList>
    </citation>
    <scope>NUCLEOTIDE SEQUENCE [LARGE SCALE GENOMIC DNA]</scope>
    <source>
        <strain evidence="8">DS831</strain>
    </source>
</reference>
<evidence type="ECO:0000256" key="5">
    <source>
        <dbReference type="SAM" id="MobiDB-lite"/>
    </source>
</evidence>
<comment type="caution">
    <text evidence="8">The sequence shown here is derived from an EMBL/GenBank/DDBJ whole genome shotgun (WGS) entry which is preliminary data.</text>
</comment>
<feature type="chain" id="PRO_5002543579" evidence="6">
    <location>
        <begin position="21"/>
        <end position="808"/>
    </location>
</feature>
<protein>
    <submittedName>
        <fullName evidence="8">Putative fmn dependent</fullName>
    </submittedName>
</protein>
<organism evidence="8 9">
    <name type="scientific">Diplodia seriata</name>
    <dbReference type="NCBI Taxonomy" id="420778"/>
    <lineage>
        <taxon>Eukaryota</taxon>
        <taxon>Fungi</taxon>
        <taxon>Dikarya</taxon>
        <taxon>Ascomycota</taxon>
        <taxon>Pezizomycotina</taxon>
        <taxon>Dothideomycetes</taxon>
        <taxon>Dothideomycetes incertae sedis</taxon>
        <taxon>Botryosphaeriales</taxon>
        <taxon>Botryosphaeriaceae</taxon>
        <taxon>Diplodia</taxon>
    </lineage>
</organism>
<feature type="region of interest" description="Disordered" evidence="5">
    <location>
        <begin position="121"/>
        <end position="148"/>
    </location>
</feature>
<dbReference type="SUPFAM" id="SSF53474">
    <property type="entry name" value="alpha/beta-Hydrolases"/>
    <property type="match status" value="1"/>
</dbReference>
<reference evidence="8 9" key="2">
    <citation type="submission" date="2015-05" db="EMBL/GenBank/DDBJ databases">
        <title>Distinctive expansion of gene families associated with plant cell wall degradation and secondary metabolism in the genomes of grapevine trunk pathogens.</title>
        <authorList>
            <person name="Lawrence D.P."/>
            <person name="Travadon R."/>
            <person name="Rolshausen P.E."/>
            <person name="Baumgartner K."/>
        </authorList>
    </citation>
    <scope>NUCLEOTIDE SEQUENCE [LARGE SCALE GENOMIC DNA]</scope>
    <source>
        <strain evidence="8">DS831</strain>
    </source>
</reference>
<evidence type="ECO:0000256" key="4">
    <source>
        <dbReference type="ARBA" id="ARBA00023002"/>
    </source>
</evidence>
<dbReference type="InterPro" id="IPR029058">
    <property type="entry name" value="AB_hydrolase_fold"/>
</dbReference>
<dbReference type="GO" id="GO:0016491">
    <property type="term" value="F:oxidoreductase activity"/>
    <property type="evidence" value="ECO:0007669"/>
    <property type="project" value="UniProtKB-KW"/>
</dbReference>
<comment type="cofactor">
    <cofactor evidence="1">
        <name>FMN</name>
        <dbReference type="ChEBI" id="CHEBI:58210"/>
    </cofactor>
</comment>
<evidence type="ECO:0000259" key="7">
    <source>
        <dbReference type="PROSITE" id="PS51349"/>
    </source>
</evidence>
<evidence type="ECO:0000256" key="1">
    <source>
        <dbReference type="ARBA" id="ARBA00001917"/>
    </source>
</evidence>
<dbReference type="InterPro" id="IPR053228">
    <property type="entry name" value="Stereospecific_Lipase"/>
</dbReference>
<dbReference type="GO" id="GO:0010181">
    <property type="term" value="F:FMN binding"/>
    <property type="evidence" value="ECO:0007669"/>
    <property type="project" value="InterPro"/>
</dbReference>
<keyword evidence="2" id="KW-0285">Flavoprotein</keyword>
<gene>
    <name evidence="8" type="ORF">UCDDS831_g03607</name>
</gene>